<dbReference type="PANTHER" id="PTHR28083">
    <property type="entry name" value="GOOD FOR FULL DBP5 ACTIVITY PROTEIN 2"/>
    <property type="match status" value="1"/>
</dbReference>
<gene>
    <name evidence="3" type="ORF">M430DRAFT_41140</name>
</gene>
<reference evidence="3 4" key="1">
    <citation type="journal article" date="2018" name="New Phytol.">
        <title>Comparative genomics and transcriptomics depict ericoid mycorrhizal fungi as versatile saprotrophs and plant mutualists.</title>
        <authorList>
            <person name="Martino E."/>
            <person name="Morin E."/>
            <person name="Grelet G.A."/>
            <person name="Kuo A."/>
            <person name="Kohler A."/>
            <person name="Daghino S."/>
            <person name="Barry K.W."/>
            <person name="Cichocki N."/>
            <person name="Clum A."/>
            <person name="Dockter R.B."/>
            <person name="Hainaut M."/>
            <person name="Kuo R.C."/>
            <person name="LaButti K."/>
            <person name="Lindahl B.D."/>
            <person name="Lindquist E.A."/>
            <person name="Lipzen A."/>
            <person name="Khouja H.R."/>
            <person name="Magnuson J."/>
            <person name="Murat C."/>
            <person name="Ohm R.A."/>
            <person name="Singer S.W."/>
            <person name="Spatafora J.W."/>
            <person name="Wang M."/>
            <person name="Veneault-Fourrey C."/>
            <person name="Henrissat B."/>
            <person name="Grigoriev I.V."/>
            <person name="Martin F.M."/>
            <person name="Perotto S."/>
        </authorList>
    </citation>
    <scope>NUCLEOTIDE SEQUENCE [LARGE SCALE GENOMIC DNA]</scope>
    <source>
        <strain evidence="3 4">ATCC 22711</strain>
    </source>
</reference>
<evidence type="ECO:0000313" key="4">
    <source>
        <dbReference type="Proteomes" id="UP000241818"/>
    </source>
</evidence>
<protein>
    <recommendedName>
        <fullName evidence="2">Gfd2/YDR514C-like C-terminal domain-containing protein</fullName>
    </recommendedName>
</protein>
<evidence type="ECO:0000313" key="3">
    <source>
        <dbReference type="EMBL" id="PSS22379.1"/>
    </source>
</evidence>
<dbReference type="OrthoDB" id="5953249at2759"/>
<dbReference type="GeneID" id="36575540"/>
<feature type="region of interest" description="Disordered" evidence="1">
    <location>
        <begin position="203"/>
        <end position="224"/>
    </location>
</feature>
<dbReference type="SUPFAM" id="SSF53098">
    <property type="entry name" value="Ribonuclease H-like"/>
    <property type="match status" value="1"/>
</dbReference>
<dbReference type="Proteomes" id="UP000241818">
    <property type="component" value="Unassembled WGS sequence"/>
</dbReference>
<proteinExistence type="predicted"/>
<feature type="non-terminal residue" evidence="3">
    <location>
        <position position="1"/>
    </location>
</feature>
<dbReference type="InterPro" id="IPR048519">
    <property type="entry name" value="Gfd2/YDR514C-like_C"/>
</dbReference>
<feature type="compositionally biased region" description="Polar residues" evidence="1">
    <location>
        <begin position="606"/>
        <end position="617"/>
    </location>
</feature>
<dbReference type="AlphaFoldDB" id="A0A2T3B6I2"/>
<accession>A0A2T3B6I2</accession>
<evidence type="ECO:0000259" key="2">
    <source>
        <dbReference type="Pfam" id="PF21762"/>
    </source>
</evidence>
<feature type="region of interest" description="Disordered" evidence="1">
    <location>
        <begin position="562"/>
        <end position="666"/>
    </location>
</feature>
<feature type="region of interest" description="Disordered" evidence="1">
    <location>
        <begin position="39"/>
        <end position="68"/>
    </location>
</feature>
<organism evidence="3 4">
    <name type="scientific">Amorphotheca resinae ATCC 22711</name>
    <dbReference type="NCBI Taxonomy" id="857342"/>
    <lineage>
        <taxon>Eukaryota</taxon>
        <taxon>Fungi</taxon>
        <taxon>Dikarya</taxon>
        <taxon>Ascomycota</taxon>
        <taxon>Pezizomycotina</taxon>
        <taxon>Leotiomycetes</taxon>
        <taxon>Helotiales</taxon>
        <taxon>Amorphothecaceae</taxon>
        <taxon>Amorphotheca</taxon>
    </lineage>
</organism>
<sequence length="666" mass="74543">MDKIQRLQALTGEDEVVGEANESVQWAYHVKASHIYEGTDSEDDEITTSRRGALNDPFEKERDGSSSNFEEYQLQQGELAAEGERFVTWNAIKKYPYAYIGYTNRQLVVTRFFDQGKIYDNTWDFYYLYRTPGDSNEQPLLLVPTKQFVCFLRTINRSLRIDLTLPSGASSGGFQVTFSNDGTPRPRYLGRATDREMAEDLKTMVPPSSFKPDNEPDTKETPSERSLAAFRAKIDAMMQAQKGKKLASKEKQKVDRVAKQQSWNRSIKRVQRYLGIREAGIESKIVDIRASLENSGLQWLEYDAAVNAAVAKLPPPVNFDAAKPAPYKQEKSVVFVCVDIEAYERNTSLITEIGIATLDTRDIASMIPGEGGANLRSMIRARHFRIKEYQHLQNVEFVQGCADRFEFGESEFISLRDAPHVVSTCFKHPFSKPGVDPSTDEGPKRNIILVGHDVGADISFLRLLGYDIYNLSTLQEVVDTATMWRYLKRETNSRNLGSILAELGIVGWNLHNAGNDAVYTLQAMISIAIKHLDERQKDKEVKEQERQDRIAKSVEEATIMAHEKEQGWSSAGENSDGGAPVYPAPSTKPAKKGGKYSEPPWRPGDQQKNIGSSSRAYNPNAGGSVDELTKKTELWGIETATSNQSAGRGKPALGKQENRGGGTSWY</sequence>
<feature type="domain" description="Gfd2/YDR514C-like C-terminal" evidence="2">
    <location>
        <begin position="334"/>
        <end position="526"/>
    </location>
</feature>
<dbReference type="InterPro" id="IPR012337">
    <property type="entry name" value="RNaseH-like_sf"/>
</dbReference>
<dbReference type="GO" id="GO:0005634">
    <property type="term" value="C:nucleus"/>
    <property type="evidence" value="ECO:0007669"/>
    <property type="project" value="TreeGrafter"/>
</dbReference>
<dbReference type="STRING" id="857342.A0A2T3B6I2"/>
<dbReference type="GO" id="GO:0003676">
    <property type="term" value="F:nucleic acid binding"/>
    <property type="evidence" value="ECO:0007669"/>
    <property type="project" value="InterPro"/>
</dbReference>
<dbReference type="RefSeq" id="XP_024722534.1">
    <property type="nucleotide sequence ID" value="XM_024867459.1"/>
</dbReference>
<name>A0A2T3B6I2_AMORE</name>
<dbReference type="Gene3D" id="3.30.420.10">
    <property type="entry name" value="Ribonuclease H-like superfamily/Ribonuclease H"/>
    <property type="match status" value="1"/>
</dbReference>
<dbReference type="Pfam" id="PF21762">
    <property type="entry name" value="DEDDh_C"/>
    <property type="match status" value="1"/>
</dbReference>
<keyword evidence="4" id="KW-1185">Reference proteome</keyword>
<feature type="region of interest" description="Disordered" evidence="1">
    <location>
        <begin position="535"/>
        <end position="554"/>
    </location>
</feature>
<feature type="compositionally biased region" description="Basic and acidic residues" evidence="1">
    <location>
        <begin position="212"/>
        <end position="223"/>
    </location>
</feature>
<evidence type="ECO:0000256" key="1">
    <source>
        <dbReference type="SAM" id="MobiDB-lite"/>
    </source>
</evidence>
<dbReference type="PANTHER" id="PTHR28083:SF1">
    <property type="entry name" value="GOOD FOR FULL DBP5 ACTIVITY PROTEIN 2"/>
    <property type="match status" value="1"/>
</dbReference>
<dbReference type="EMBL" id="KZ679009">
    <property type="protein sequence ID" value="PSS22379.1"/>
    <property type="molecule type" value="Genomic_DNA"/>
</dbReference>
<dbReference type="InParanoid" id="A0A2T3B6I2"/>
<dbReference type="InterPro" id="IPR036397">
    <property type="entry name" value="RNaseH_sf"/>
</dbReference>
<dbReference type="InterPro" id="IPR040151">
    <property type="entry name" value="Gfd2/YDR514C-like"/>
</dbReference>